<gene>
    <name evidence="1" type="ORF">TNIN_250091</name>
</gene>
<proteinExistence type="predicted"/>
<comment type="caution">
    <text evidence="1">The sequence shown here is derived from an EMBL/GenBank/DDBJ whole genome shotgun (WGS) entry which is preliminary data.</text>
</comment>
<keyword evidence="2" id="KW-1185">Reference proteome</keyword>
<sequence>MRHVQEKHKMRMKAEQKCLQEERCKVMEEQKQFLNEEQEKSDEDMEVPQAIEKVLVFKSERTLMLSVDQDAVTQPVVIGQEKGLTGDSSIVQLNFAEDEMYEEEETPVNVIKYKAKGDINPVIISKETLDLYRG</sequence>
<reference evidence="1" key="1">
    <citation type="submission" date="2020-08" db="EMBL/GenBank/DDBJ databases">
        <title>Multicomponent nature underlies the extraordinary mechanical properties of spider dragline silk.</title>
        <authorList>
            <person name="Kono N."/>
            <person name="Nakamura H."/>
            <person name="Mori M."/>
            <person name="Yoshida Y."/>
            <person name="Ohtoshi R."/>
            <person name="Malay A.D."/>
            <person name="Moran D.A.P."/>
            <person name="Tomita M."/>
            <person name="Numata K."/>
            <person name="Arakawa K."/>
        </authorList>
    </citation>
    <scope>NUCLEOTIDE SEQUENCE</scope>
</reference>
<dbReference type="Proteomes" id="UP000886998">
    <property type="component" value="Unassembled WGS sequence"/>
</dbReference>
<dbReference type="AlphaFoldDB" id="A0A8X7C2H1"/>
<evidence type="ECO:0000313" key="1">
    <source>
        <dbReference type="EMBL" id="GFY54481.1"/>
    </source>
</evidence>
<accession>A0A8X7C2H1</accession>
<dbReference type="EMBL" id="BMAV01009882">
    <property type="protein sequence ID" value="GFY54481.1"/>
    <property type="molecule type" value="Genomic_DNA"/>
</dbReference>
<name>A0A8X7C2H1_9ARAC</name>
<organism evidence="1 2">
    <name type="scientific">Trichonephila inaurata madagascariensis</name>
    <dbReference type="NCBI Taxonomy" id="2747483"/>
    <lineage>
        <taxon>Eukaryota</taxon>
        <taxon>Metazoa</taxon>
        <taxon>Ecdysozoa</taxon>
        <taxon>Arthropoda</taxon>
        <taxon>Chelicerata</taxon>
        <taxon>Arachnida</taxon>
        <taxon>Araneae</taxon>
        <taxon>Araneomorphae</taxon>
        <taxon>Entelegynae</taxon>
        <taxon>Araneoidea</taxon>
        <taxon>Nephilidae</taxon>
        <taxon>Trichonephila</taxon>
        <taxon>Trichonephila inaurata</taxon>
    </lineage>
</organism>
<evidence type="ECO:0000313" key="2">
    <source>
        <dbReference type="Proteomes" id="UP000886998"/>
    </source>
</evidence>
<protein>
    <submittedName>
        <fullName evidence="1">Uncharacterized protein</fullName>
    </submittedName>
</protein>
<dbReference type="OrthoDB" id="10417747at2759"/>